<dbReference type="Pfam" id="PF11835">
    <property type="entry name" value="RRM_8"/>
    <property type="match status" value="1"/>
</dbReference>
<keyword evidence="7" id="KW-1185">Reference proteome</keyword>
<dbReference type="InterPro" id="IPR012677">
    <property type="entry name" value="Nucleotide-bd_a/b_plait_sf"/>
</dbReference>
<accession>A0AA88KU03</accession>
<evidence type="ECO:0000313" key="6">
    <source>
        <dbReference type="EMBL" id="KAK2706858.1"/>
    </source>
</evidence>
<dbReference type="GO" id="GO:0003723">
    <property type="term" value="F:RNA binding"/>
    <property type="evidence" value="ECO:0007669"/>
    <property type="project" value="UniProtKB-UniRule"/>
</dbReference>
<feature type="domain" description="RRM" evidence="5">
    <location>
        <begin position="34"/>
        <end position="112"/>
    </location>
</feature>
<dbReference type="PROSITE" id="PS50102">
    <property type="entry name" value="RRM"/>
    <property type="match status" value="2"/>
</dbReference>
<dbReference type="Pfam" id="PF22976">
    <property type="entry name" value="RRM_10"/>
    <property type="match status" value="1"/>
</dbReference>
<evidence type="ECO:0000256" key="4">
    <source>
        <dbReference type="SAM" id="MobiDB-lite"/>
    </source>
</evidence>
<evidence type="ECO:0000313" key="7">
    <source>
        <dbReference type="Proteomes" id="UP001187531"/>
    </source>
</evidence>
<dbReference type="InterPro" id="IPR035979">
    <property type="entry name" value="RBD_domain_sf"/>
</dbReference>
<evidence type="ECO:0000256" key="3">
    <source>
        <dbReference type="PROSITE-ProRule" id="PRU00176"/>
    </source>
</evidence>
<feature type="region of interest" description="Disordered" evidence="4">
    <location>
        <begin position="227"/>
        <end position="253"/>
    </location>
</feature>
<keyword evidence="1" id="KW-0677">Repeat</keyword>
<feature type="region of interest" description="Disordered" evidence="4">
    <location>
        <begin position="161"/>
        <end position="202"/>
    </location>
</feature>
<reference evidence="6" key="1">
    <citation type="submission" date="2023-07" db="EMBL/GenBank/DDBJ databases">
        <title>Chromosome-level genome assembly of Artemia franciscana.</title>
        <authorList>
            <person name="Jo E."/>
        </authorList>
    </citation>
    <scope>NUCLEOTIDE SEQUENCE</scope>
    <source>
        <tissue evidence="6">Whole body</tissue>
    </source>
</reference>
<dbReference type="Proteomes" id="UP001187531">
    <property type="component" value="Unassembled WGS sequence"/>
</dbReference>
<dbReference type="AlphaFoldDB" id="A0AA88KU03"/>
<dbReference type="EMBL" id="JAVRJZ010000019">
    <property type="protein sequence ID" value="KAK2706858.1"/>
    <property type="molecule type" value="Genomic_DNA"/>
</dbReference>
<dbReference type="Pfam" id="PF13893">
    <property type="entry name" value="RRM_5"/>
    <property type="match status" value="1"/>
</dbReference>
<name>A0AA88KU03_ARTSF</name>
<keyword evidence="2 3" id="KW-0694">RNA-binding</keyword>
<feature type="domain" description="RRM" evidence="5">
    <location>
        <begin position="262"/>
        <end position="335"/>
    </location>
</feature>
<protein>
    <recommendedName>
        <fullName evidence="5">RRM domain-containing protein</fullName>
    </recommendedName>
</protein>
<evidence type="ECO:0000259" key="5">
    <source>
        <dbReference type="PROSITE" id="PS50102"/>
    </source>
</evidence>
<evidence type="ECO:0000256" key="1">
    <source>
        <dbReference type="ARBA" id="ARBA00022737"/>
    </source>
</evidence>
<dbReference type="Gene3D" id="3.30.70.330">
    <property type="match status" value="3"/>
</dbReference>
<dbReference type="PANTHER" id="PTHR15592">
    <property type="entry name" value="MATRIN 3/NUCLEAR PROTEIN 220-RELATED"/>
    <property type="match status" value="1"/>
</dbReference>
<sequence length="479" mass="54256">MADRYRDQRSFRDTYREDSVLAPRRRFDPKIEPNKILLLHISNPMYPITVEVIQRITSRFGEVLRIVIFKKNGVQAMVEFSSVESAEEAKANLDNCDIYAGCCTLSIEFARTGRLNVPRNNIETGWDFTVEPSLERPEQKRTALLDPPPSDRFRKRQYDEIEETGPYRGGQMQEPGPYRGGQMQEPRPSYDRYEDEQEPLRPYPAQGERRSILNQVLSNLPYKGAEPIRSEDSYGRMQDTFGPRRYYDEPMPKRSYQGAEGNVIMVYGLDDRMNCNRLFNILCLYGNVEKIRFLKSIEGGAMVQMADNKSVARAISHLSNEMLFGKKLQIRLSKQSEVQDIPNPGSLKDGTPSFKSYIGSKNNRYNTPEAAAKNRTVGVWEAIHFFNAPANIDEGKIRDLFASAGAPEPESAIVLKSRSERSSTGMINMKSGGDALGAIALVNHTAIESDVPGKFPFVFKMCFAASKGHPKSKEEIDME</sequence>
<dbReference type="SUPFAM" id="SSF54928">
    <property type="entry name" value="RNA-binding domain, RBD"/>
    <property type="match status" value="2"/>
</dbReference>
<dbReference type="SMART" id="SM00360">
    <property type="entry name" value="RRM"/>
    <property type="match status" value="3"/>
</dbReference>
<dbReference type="InterPro" id="IPR055204">
    <property type="entry name" value="HNRNPL_RRM"/>
</dbReference>
<gene>
    <name evidence="6" type="ORF">QYM36_014781</name>
</gene>
<proteinExistence type="predicted"/>
<dbReference type="CDD" id="cd12424">
    <property type="entry name" value="RRM3_hnRNPL_like"/>
    <property type="match status" value="1"/>
</dbReference>
<dbReference type="InterPro" id="IPR021790">
    <property type="entry name" value="PTBP1-like_RRM2"/>
</dbReference>
<evidence type="ECO:0000256" key="2">
    <source>
        <dbReference type="ARBA" id="ARBA00022884"/>
    </source>
</evidence>
<comment type="caution">
    <text evidence="6">The sequence shown here is derived from an EMBL/GenBank/DDBJ whole genome shotgun (WGS) entry which is preliminary data.</text>
</comment>
<dbReference type="CDD" id="cd12694">
    <property type="entry name" value="RRM2_hnRNPL_like"/>
    <property type="match status" value="1"/>
</dbReference>
<organism evidence="6 7">
    <name type="scientific">Artemia franciscana</name>
    <name type="common">Brine shrimp</name>
    <name type="synonym">Artemia sanfranciscana</name>
    <dbReference type="NCBI Taxonomy" id="6661"/>
    <lineage>
        <taxon>Eukaryota</taxon>
        <taxon>Metazoa</taxon>
        <taxon>Ecdysozoa</taxon>
        <taxon>Arthropoda</taxon>
        <taxon>Crustacea</taxon>
        <taxon>Branchiopoda</taxon>
        <taxon>Anostraca</taxon>
        <taxon>Artemiidae</taxon>
        <taxon>Artemia</taxon>
    </lineage>
</organism>
<dbReference type="InterPro" id="IPR000504">
    <property type="entry name" value="RRM_dom"/>
</dbReference>